<gene>
    <name evidence="1" type="primary">SUS1</name>
    <name evidence="2" type="ORF">AMATHDRAFT_151105</name>
</gene>
<dbReference type="Gene3D" id="1.10.246.140">
    <property type="match status" value="1"/>
</dbReference>
<keyword evidence="3" id="KW-1185">Reference proteome</keyword>
<dbReference type="GO" id="GO:0070390">
    <property type="term" value="C:transcription export complex 2"/>
    <property type="evidence" value="ECO:0007669"/>
    <property type="project" value="UniProtKB-UniRule"/>
</dbReference>
<accession>A0A2A9NHZ1</accession>
<comment type="function">
    <text evidence="1">Involved in mRNA export coupled transcription activation by association with both the TREX-2 and the SAGA complexes. At the promoters, SAGA is required for recruitment of the basal transcription machinery. It influences RNA polymerase II transcriptional activity through different activities such as TBP interaction and promoter selectivity, interaction with transcription activators, and chromatin modification through histone acetylation and deubiquitination. Within the SAGA complex, participates to a subcomplex required for deubiquitination of H2B and for the maintenance of steady-state H3 methylation levels. The TREX-2 complex functions in docking export-competent ribonucleoprotein particles (mRNPs) to the nuclear entrance of the nuclear pore complex (nuclear basket). TREX-2 participates in mRNA export and accurate chromatin positioning in the nucleus by tethering genes to the nuclear periphery. May also be involved in cytoplasmic mRNA decay by interaction with components of P-bodies.</text>
</comment>
<dbReference type="STRING" id="703135.A0A2A9NHZ1"/>
<dbReference type="GO" id="GO:0015031">
    <property type="term" value="P:protein transport"/>
    <property type="evidence" value="ECO:0007669"/>
    <property type="project" value="UniProtKB-KW"/>
</dbReference>
<dbReference type="GO" id="GO:0003713">
    <property type="term" value="F:transcription coactivator activity"/>
    <property type="evidence" value="ECO:0007669"/>
    <property type="project" value="UniProtKB-UniRule"/>
</dbReference>
<proteinExistence type="inferred from homology"/>
<dbReference type="GO" id="GO:0000124">
    <property type="term" value="C:SAGA complex"/>
    <property type="evidence" value="ECO:0007669"/>
    <property type="project" value="UniProtKB-UniRule"/>
</dbReference>
<dbReference type="EMBL" id="KZ302087">
    <property type="protein sequence ID" value="PFH47877.1"/>
    <property type="molecule type" value="Genomic_DNA"/>
</dbReference>
<dbReference type="GO" id="GO:0000932">
    <property type="term" value="C:P-body"/>
    <property type="evidence" value="ECO:0007669"/>
    <property type="project" value="UniProtKB-SubCell"/>
</dbReference>
<dbReference type="GO" id="GO:0005654">
    <property type="term" value="C:nucleoplasm"/>
    <property type="evidence" value="ECO:0007669"/>
    <property type="project" value="UniProtKB-SubCell"/>
</dbReference>
<reference evidence="2 3" key="1">
    <citation type="submission" date="2014-02" db="EMBL/GenBank/DDBJ databases">
        <title>Transposable element dynamics among asymbiotic and ectomycorrhizal Amanita fungi.</title>
        <authorList>
            <consortium name="DOE Joint Genome Institute"/>
            <person name="Hess J."/>
            <person name="Skrede I."/>
            <person name="Wolfe B."/>
            <person name="LaButti K."/>
            <person name="Ohm R.A."/>
            <person name="Grigoriev I.V."/>
            <person name="Pringle A."/>
        </authorList>
    </citation>
    <scope>NUCLEOTIDE SEQUENCE [LARGE SCALE GENOMIC DNA]</scope>
    <source>
        <strain evidence="2 3">SKay4041</strain>
    </source>
</reference>
<keyword evidence="1" id="KW-0963">Cytoplasm</keyword>
<dbReference type="InterPro" id="IPR038212">
    <property type="entry name" value="TF_EnY2_sf"/>
</dbReference>
<keyword evidence="1" id="KW-0539">Nucleus</keyword>
<evidence type="ECO:0000313" key="3">
    <source>
        <dbReference type="Proteomes" id="UP000242287"/>
    </source>
</evidence>
<comment type="similarity">
    <text evidence="1">Belongs to the ENY2 family.</text>
</comment>
<protein>
    <recommendedName>
        <fullName evidence="1">Transcription and mRNA export factor SUS1</fullName>
    </recommendedName>
</protein>
<evidence type="ECO:0000313" key="2">
    <source>
        <dbReference type="EMBL" id="PFH47877.1"/>
    </source>
</evidence>
<dbReference type="PANTHER" id="PTHR12514">
    <property type="entry name" value="ENHANCER OF YELLOW 2 TRANSCRIPTION FACTOR"/>
    <property type="match status" value="1"/>
</dbReference>
<keyword evidence="1" id="KW-0509">mRNA transport</keyword>
<organism evidence="2 3">
    <name type="scientific">Amanita thiersii Skay4041</name>
    <dbReference type="NCBI Taxonomy" id="703135"/>
    <lineage>
        <taxon>Eukaryota</taxon>
        <taxon>Fungi</taxon>
        <taxon>Dikarya</taxon>
        <taxon>Basidiomycota</taxon>
        <taxon>Agaricomycotina</taxon>
        <taxon>Agaricomycetes</taxon>
        <taxon>Agaricomycetidae</taxon>
        <taxon>Agaricales</taxon>
        <taxon>Pluteineae</taxon>
        <taxon>Amanitaceae</taxon>
        <taxon>Amanita</taxon>
    </lineage>
</organism>
<dbReference type="GO" id="GO:0005643">
    <property type="term" value="C:nuclear pore"/>
    <property type="evidence" value="ECO:0007669"/>
    <property type="project" value="UniProtKB-UniRule"/>
</dbReference>
<keyword evidence="1" id="KW-0653">Protein transport</keyword>
<keyword evidence="1" id="KW-0805">Transcription regulation</keyword>
<keyword evidence="1" id="KW-0010">Activator</keyword>
<name>A0A2A9NHZ1_9AGAR</name>
<keyword evidence="1" id="KW-0813">Transport</keyword>
<dbReference type="AlphaFoldDB" id="A0A2A9NHZ1"/>
<dbReference type="InterPro" id="IPR018783">
    <property type="entry name" value="TF_ENY2"/>
</dbReference>
<comment type="subunit">
    <text evidence="1">Component of the nuclear pore complex (NPC)-associated TREX-2 complex (transcription and export complex 2), composed of at least SUS1, SAC3, THP1, SEM1, and CDC31. TREX-2 contains 2 SUS1 chains. The TREX-2 complex interacts with the nucleoporin NUP1. Component of the 1.8 MDa SAGA transcription coactivator-HAT complex. SAGA is built of 5 distinct domains with specialized functions. Within the SAGA complex, SUS1, SGF11, SGF73 and UBP8 form an additional subcomplex of SAGA called the DUB module (deubiquitination module). Interacts directly with THP1, SAC3, SGF11, and with the RNA polymerase II.</text>
</comment>
<sequence length="95" mass="11269">MAPMDLDSLYTQIRRRMVETGEWDRIVYVLSAKLGEDGWMDDLKDRSKEYARSMDPLSFQSLLDDLTDHGHKAVPVQTTKEIRFLIRQYLEQQFE</sequence>
<dbReference type="OrthoDB" id="6221744at2759"/>
<keyword evidence="1" id="KW-0156">Chromatin regulator</keyword>
<comment type="subcellular location">
    <subcellularLocation>
        <location evidence="1">Nucleus</location>
        <location evidence="1">Nucleoplasm</location>
    </subcellularLocation>
    <subcellularLocation>
        <location evidence="1">Cytoplasm</location>
        <location evidence="1">P-body</location>
    </subcellularLocation>
</comment>
<dbReference type="GO" id="GO:0071819">
    <property type="term" value="C:DUBm complex"/>
    <property type="evidence" value="ECO:0007669"/>
    <property type="project" value="UniProtKB-UniRule"/>
</dbReference>
<dbReference type="Pfam" id="PF10163">
    <property type="entry name" value="EnY2"/>
    <property type="match status" value="1"/>
</dbReference>
<keyword evidence="1" id="KW-0811">Translocation</keyword>
<evidence type="ECO:0000256" key="1">
    <source>
        <dbReference type="HAMAP-Rule" id="MF_03046"/>
    </source>
</evidence>
<keyword evidence="1" id="KW-0804">Transcription</keyword>
<dbReference type="GO" id="GO:0006368">
    <property type="term" value="P:transcription elongation by RNA polymerase II"/>
    <property type="evidence" value="ECO:0007669"/>
    <property type="project" value="UniProtKB-UniRule"/>
</dbReference>
<dbReference type="HAMAP" id="MF_03046">
    <property type="entry name" value="ENY2_Sus1"/>
    <property type="match status" value="1"/>
</dbReference>
<dbReference type="GO" id="GO:0006325">
    <property type="term" value="P:chromatin organization"/>
    <property type="evidence" value="ECO:0007669"/>
    <property type="project" value="UniProtKB-KW"/>
</dbReference>
<dbReference type="GO" id="GO:0006406">
    <property type="term" value="P:mRNA export from nucleus"/>
    <property type="evidence" value="ECO:0007669"/>
    <property type="project" value="UniProtKB-UniRule"/>
</dbReference>
<dbReference type="Proteomes" id="UP000242287">
    <property type="component" value="Unassembled WGS sequence"/>
</dbReference>